<organism evidence="8 9">
    <name type="scientific">Enterobius vermicularis</name>
    <name type="common">Human pinworm</name>
    <dbReference type="NCBI Taxonomy" id="51028"/>
    <lineage>
        <taxon>Eukaryota</taxon>
        <taxon>Metazoa</taxon>
        <taxon>Ecdysozoa</taxon>
        <taxon>Nematoda</taxon>
        <taxon>Chromadorea</taxon>
        <taxon>Rhabditida</taxon>
        <taxon>Spirurina</taxon>
        <taxon>Oxyuridomorpha</taxon>
        <taxon>Oxyuroidea</taxon>
        <taxon>Oxyuridae</taxon>
        <taxon>Enterobius</taxon>
    </lineage>
</organism>
<comment type="subcellular location">
    <subcellularLocation>
        <location evidence="1">Membrane</location>
        <topology evidence="1">Multi-pass membrane protein</topology>
    </subcellularLocation>
</comment>
<dbReference type="OrthoDB" id="47330at2759"/>
<evidence type="ECO:0000313" key="9">
    <source>
        <dbReference type="Proteomes" id="UP000274131"/>
    </source>
</evidence>
<evidence type="ECO:0000256" key="3">
    <source>
        <dbReference type="ARBA" id="ARBA00022692"/>
    </source>
</evidence>
<feature type="transmembrane region" description="Helical" evidence="7">
    <location>
        <begin position="417"/>
        <end position="436"/>
    </location>
</feature>
<dbReference type="InterPro" id="IPR036259">
    <property type="entry name" value="MFS_trans_sf"/>
</dbReference>
<dbReference type="GO" id="GO:0055120">
    <property type="term" value="C:striated muscle dense body"/>
    <property type="evidence" value="ECO:0007669"/>
    <property type="project" value="TreeGrafter"/>
</dbReference>
<reference evidence="8 9" key="1">
    <citation type="submission" date="2018-10" db="EMBL/GenBank/DDBJ databases">
        <authorList>
            <consortium name="Pathogen Informatics"/>
        </authorList>
    </citation>
    <scope>NUCLEOTIDE SEQUENCE [LARGE SCALE GENOMIC DNA]</scope>
</reference>
<dbReference type="GO" id="GO:0006937">
    <property type="term" value="P:regulation of muscle contraction"/>
    <property type="evidence" value="ECO:0007669"/>
    <property type="project" value="TreeGrafter"/>
</dbReference>
<evidence type="ECO:0000256" key="2">
    <source>
        <dbReference type="ARBA" id="ARBA00009172"/>
    </source>
</evidence>
<dbReference type="Gene3D" id="1.20.1250.20">
    <property type="entry name" value="MFS general substrate transporter like domains"/>
    <property type="match status" value="2"/>
</dbReference>
<name>A0A3P6I725_ENTVE</name>
<feature type="transmembrane region" description="Helical" evidence="7">
    <location>
        <begin position="536"/>
        <end position="554"/>
    </location>
</feature>
<keyword evidence="3 7" id="KW-0812">Transmembrane</keyword>
<keyword evidence="9" id="KW-1185">Reference proteome</keyword>
<dbReference type="Pfam" id="PF05978">
    <property type="entry name" value="UNC-93"/>
    <property type="match status" value="1"/>
</dbReference>
<protein>
    <recommendedName>
        <fullName evidence="10">MFS domain-containing protein</fullName>
    </recommendedName>
</protein>
<feature type="transmembrane region" description="Helical" evidence="7">
    <location>
        <begin position="184"/>
        <end position="202"/>
    </location>
</feature>
<dbReference type="EMBL" id="UXUI01010854">
    <property type="protein sequence ID" value="VDD95692.1"/>
    <property type="molecule type" value="Genomic_DNA"/>
</dbReference>
<dbReference type="GO" id="GO:0005886">
    <property type="term" value="C:plasma membrane"/>
    <property type="evidence" value="ECO:0007669"/>
    <property type="project" value="TreeGrafter"/>
</dbReference>
<feature type="transmembrane region" description="Helical" evidence="7">
    <location>
        <begin position="448"/>
        <end position="469"/>
    </location>
</feature>
<dbReference type="STRING" id="51028.A0A3P6I725"/>
<dbReference type="InterPro" id="IPR051951">
    <property type="entry name" value="UNC-93_regulatory"/>
</dbReference>
<keyword evidence="5 7" id="KW-0472">Membrane</keyword>
<dbReference type="FunFam" id="1.20.1250.20:FF:000290">
    <property type="entry name" value="Unc-93 homolog A"/>
    <property type="match status" value="1"/>
</dbReference>
<dbReference type="SUPFAM" id="SSF103473">
    <property type="entry name" value="MFS general substrate transporter"/>
    <property type="match status" value="1"/>
</dbReference>
<evidence type="ECO:0000256" key="7">
    <source>
        <dbReference type="SAM" id="Phobius"/>
    </source>
</evidence>
<comment type="similarity">
    <text evidence="2">Belongs to the unc-93 family.</text>
</comment>
<dbReference type="PANTHER" id="PTHR19444">
    <property type="entry name" value="UNC-93 RELATED"/>
    <property type="match status" value="1"/>
</dbReference>
<dbReference type="Proteomes" id="UP000274131">
    <property type="component" value="Unassembled WGS sequence"/>
</dbReference>
<gene>
    <name evidence="8" type="ORF">EVEC_LOCUS10443</name>
</gene>
<feature type="transmembrane region" description="Helical" evidence="7">
    <location>
        <begin position="475"/>
        <end position="501"/>
    </location>
</feature>
<dbReference type="InterPro" id="IPR010291">
    <property type="entry name" value="Ion_channel_UNC-93"/>
</dbReference>
<evidence type="ECO:0000256" key="4">
    <source>
        <dbReference type="ARBA" id="ARBA00022989"/>
    </source>
</evidence>
<evidence type="ECO:0000256" key="6">
    <source>
        <dbReference type="ARBA" id="ARBA00023180"/>
    </source>
</evidence>
<feature type="transmembrane region" description="Helical" evidence="7">
    <location>
        <begin position="159"/>
        <end position="177"/>
    </location>
</feature>
<sequence>MYDARSVANFYSSVLSFFSAYLFRGDSYIRSPAVEITSIEEDKPYYHDSYCPIHGSRKRFRRPQLKDVGSYHLTSIESVEMEPTSHCIFSQAYAAKMIRKRKRATLSGVARFRNRKEKHKIEMNLWIMSVAFLFLFTAFHGLQNLQTSVNKRLGFDSLGVYYLTVAISSLFVPPFMLNRLGCKLTLIVSSGIYMIYMVANFLPKYYSLIPAAILAGCAGSCLFATKCVYISESGRRFGQLNVEDQNVVTVRFFGFFFTVLHFGQVVGNVLSSFILTLAIEYVKPADGVIYNTLRFSNSPFLSEQAKANLKQPPRGAFLALCGAYFCCTVVALLIVSMFLNSLRKDKIASKMQCKINYFPFNLRCLNYQIYLPYTYFKLSNAKPLLLTPLTIFNGLEQAFLIGYYTKAYVACGLGISQIGYVVTSFGIADALCSLFFGPLMKLFGRMPLFVFGAVVNMLTIMTLMIWPLNPGDTELFYVIAGVWGMADGVWNTQLNGLWVVLSRSSLEAAFANYHFWECSGIAFGLFLTRFANISQVLIICLIVLLIGITGYFIVEFYEEFTASILSIQLEK</sequence>
<dbReference type="GO" id="GO:0043266">
    <property type="term" value="P:regulation of potassium ion transport"/>
    <property type="evidence" value="ECO:0007669"/>
    <property type="project" value="TreeGrafter"/>
</dbReference>
<dbReference type="PANTHER" id="PTHR19444:SF13">
    <property type="entry name" value="PROTEIN UNC-93 HOMOLOG A"/>
    <property type="match status" value="1"/>
</dbReference>
<proteinExistence type="inferred from homology"/>
<feature type="transmembrane region" description="Helical" evidence="7">
    <location>
        <begin position="252"/>
        <end position="279"/>
    </location>
</feature>
<feature type="transmembrane region" description="Helical" evidence="7">
    <location>
        <begin position="208"/>
        <end position="231"/>
    </location>
</feature>
<feature type="transmembrane region" description="Helical" evidence="7">
    <location>
        <begin position="121"/>
        <end position="139"/>
    </location>
</feature>
<evidence type="ECO:0000313" key="8">
    <source>
        <dbReference type="EMBL" id="VDD95692.1"/>
    </source>
</evidence>
<keyword evidence="6" id="KW-0325">Glycoprotein</keyword>
<evidence type="ECO:0000256" key="5">
    <source>
        <dbReference type="ARBA" id="ARBA00023136"/>
    </source>
</evidence>
<keyword evidence="4 7" id="KW-1133">Transmembrane helix</keyword>
<feature type="transmembrane region" description="Helical" evidence="7">
    <location>
        <begin position="316"/>
        <end position="342"/>
    </location>
</feature>
<dbReference type="AlphaFoldDB" id="A0A3P6I725"/>
<evidence type="ECO:0000256" key="1">
    <source>
        <dbReference type="ARBA" id="ARBA00004141"/>
    </source>
</evidence>
<evidence type="ECO:0008006" key="10">
    <source>
        <dbReference type="Google" id="ProtNLM"/>
    </source>
</evidence>
<dbReference type="GO" id="GO:0015459">
    <property type="term" value="F:potassium channel regulator activity"/>
    <property type="evidence" value="ECO:0007669"/>
    <property type="project" value="TreeGrafter"/>
</dbReference>
<accession>A0A3P6I725</accession>